<comment type="caution">
    <text evidence="1">The sequence shown here is derived from an EMBL/GenBank/DDBJ whole genome shotgun (WGS) entry which is preliminary data.</text>
</comment>
<sequence length="82" mass="9402">MNWAGWGWGGVEEAGGWHREPLRGAREVALVELVGRWAEPPMLLGHSWLGAENFLFRLADWMTWRDTRKRNAYQADVHALSA</sequence>
<dbReference type="EMBL" id="SRLO01000843">
    <property type="protein sequence ID" value="TNN45511.1"/>
    <property type="molecule type" value="Genomic_DNA"/>
</dbReference>
<evidence type="ECO:0000313" key="2">
    <source>
        <dbReference type="Proteomes" id="UP000314294"/>
    </source>
</evidence>
<evidence type="ECO:0000313" key="1">
    <source>
        <dbReference type="EMBL" id="TNN45511.1"/>
    </source>
</evidence>
<dbReference type="AlphaFoldDB" id="A0A4Z2FX38"/>
<reference evidence="1 2" key="1">
    <citation type="submission" date="2019-03" db="EMBL/GenBank/DDBJ databases">
        <title>First draft genome of Liparis tanakae, snailfish: a comprehensive survey of snailfish specific genes.</title>
        <authorList>
            <person name="Kim W."/>
            <person name="Song I."/>
            <person name="Jeong J.-H."/>
            <person name="Kim D."/>
            <person name="Kim S."/>
            <person name="Ryu S."/>
            <person name="Song J.Y."/>
            <person name="Lee S.K."/>
        </authorList>
    </citation>
    <scope>NUCLEOTIDE SEQUENCE [LARGE SCALE GENOMIC DNA]</scope>
    <source>
        <tissue evidence="1">Muscle</tissue>
    </source>
</reference>
<gene>
    <name evidence="1" type="ORF">EYF80_044295</name>
</gene>
<accession>A0A4Z2FX38</accession>
<keyword evidence="2" id="KW-1185">Reference proteome</keyword>
<dbReference type="Proteomes" id="UP000314294">
    <property type="component" value="Unassembled WGS sequence"/>
</dbReference>
<organism evidence="1 2">
    <name type="scientific">Liparis tanakae</name>
    <name type="common">Tanaka's snailfish</name>
    <dbReference type="NCBI Taxonomy" id="230148"/>
    <lineage>
        <taxon>Eukaryota</taxon>
        <taxon>Metazoa</taxon>
        <taxon>Chordata</taxon>
        <taxon>Craniata</taxon>
        <taxon>Vertebrata</taxon>
        <taxon>Euteleostomi</taxon>
        <taxon>Actinopterygii</taxon>
        <taxon>Neopterygii</taxon>
        <taxon>Teleostei</taxon>
        <taxon>Neoteleostei</taxon>
        <taxon>Acanthomorphata</taxon>
        <taxon>Eupercaria</taxon>
        <taxon>Perciformes</taxon>
        <taxon>Cottioidei</taxon>
        <taxon>Cottales</taxon>
        <taxon>Liparidae</taxon>
        <taxon>Liparis</taxon>
    </lineage>
</organism>
<proteinExistence type="predicted"/>
<protein>
    <submittedName>
        <fullName evidence="1">Uncharacterized protein</fullName>
    </submittedName>
</protein>
<name>A0A4Z2FX38_9TELE</name>